<dbReference type="SUPFAM" id="SSF57850">
    <property type="entry name" value="RING/U-box"/>
    <property type="match status" value="1"/>
</dbReference>
<dbReference type="PANTHER" id="PTHR45647">
    <property type="entry name" value="OS02G0152300 PROTEIN"/>
    <property type="match status" value="1"/>
</dbReference>
<dbReference type="Gene3D" id="3.30.40.10">
    <property type="entry name" value="Zinc/RING finger domain, C3HC4 (zinc finger)"/>
    <property type="match status" value="1"/>
</dbReference>
<dbReference type="Pfam" id="PF04564">
    <property type="entry name" value="U-box"/>
    <property type="match status" value="1"/>
</dbReference>
<dbReference type="Gene3D" id="1.10.510.10">
    <property type="entry name" value="Transferase(Phosphotransferase) domain 1"/>
    <property type="match status" value="1"/>
</dbReference>
<evidence type="ECO:0000313" key="11">
    <source>
        <dbReference type="Proteomes" id="UP000237000"/>
    </source>
</evidence>
<dbReference type="InterPro" id="IPR013083">
    <property type="entry name" value="Znf_RING/FYVE/PHD"/>
</dbReference>
<dbReference type="SUPFAM" id="SSF56112">
    <property type="entry name" value="Protein kinase-like (PK-like)"/>
    <property type="match status" value="1"/>
</dbReference>
<organism evidence="10 11">
    <name type="scientific">Trema orientale</name>
    <name type="common">Charcoal tree</name>
    <name type="synonym">Celtis orientalis</name>
    <dbReference type="NCBI Taxonomy" id="63057"/>
    <lineage>
        <taxon>Eukaryota</taxon>
        <taxon>Viridiplantae</taxon>
        <taxon>Streptophyta</taxon>
        <taxon>Embryophyta</taxon>
        <taxon>Tracheophyta</taxon>
        <taxon>Spermatophyta</taxon>
        <taxon>Magnoliopsida</taxon>
        <taxon>eudicotyledons</taxon>
        <taxon>Gunneridae</taxon>
        <taxon>Pentapetalae</taxon>
        <taxon>rosids</taxon>
        <taxon>fabids</taxon>
        <taxon>Rosales</taxon>
        <taxon>Cannabaceae</taxon>
        <taxon>Trema</taxon>
    </lineage>
</organism>
<name>A0A2P5EGR0_TREOI</name>
<comment type="pathway">
    <text evidence="3">Protein modification; protein ubiquitination.</text>
</comment>
<dbReference type="InterPro" id="IPR014729">
    <property type="entry name" value="Rossmann-like_a/b/a_fold"/>
</dbReference>
<dbReference type="PROSITE" id="PS50011">
    <property type="entry name" value="PROTEIN_KINASE_DOM"/>
    <property type="match status" value="1"/>
</dbReference>
<dbReference type="PANTHER" id="PTHR45647:SF56">
    <property type="entry name" value="U-BOX DOMAIN-CONTAINING PROTEIN 50-RELATED"/>
    <property type="match status" value="1"/>
</dbReference>
<evidence type="ECO:0000256" key="4">
    <source>
        <dbReference type="ARBA" id="ARBA00012483"/>
    </source>
</evidence>
<dbReference type="InterPro" id="IPR001245">
    <property type="entry name" value="Ser-Thr/Tyr_kinase_cat_dom"/>
</dbReference>
<keyword evidence="7" id="KW-0175">Coiled coil</keyword>
<dbReference type="STRING" id="63057.A0A2P5EGR0"/>
<dbReference type="GO" id="GO:0061630">
    <property type="term" value="F:ubiquitin protein ligase activity"/>
    <property type="evidence" value="ECO:0007669"/>
    <property type="project" value="UniProtKB-EC"/>
</dbReference>
<evidence type="ECO:0000259" key="9">
    <source>
        <dbReference type="PROSITE" id="PS51698"/>
    </source>
</evidence>
<evidence type="ECO:0000256" key="3">
    <source>
        <dbReference type="ARBA" id="ARBA00004906"/>
    </source>
</evidence>
<evidence type="ECO:0000256" key="1">
    <source>
        <dbReference type="ARBA" id="ARBA00000900"/>
    </source>
</evidence>
<comment type="catalytic activity">
    <reaction evidence="1">
        <text>S-ubiquitinyl-[E2 ubiquitin-conjugating enzyme]-L-cysteine + [acceptor protein]-L-lysine = [E2 ubiquitin-conjugating enzyme]-L-cysteine + N(6)-ubiquitinyl-[acceptor protein]-L-lysine.</text>
        <dbReference type="EC" id="2.3.2.27"/>
    </reaction>
</comment>
<keyword evidence="6" id="KW-0833">Ubl conjugation pathway</keyword>
<comment type="function">
    <text evidence="2">Functions as an E3 ubiquitin ligase.</text>
</comment>
<dbReference type="PROSITE" id="PS51698">
    <property type="entry name" value="U_BOX"/>
    <property type="match status" value="1"/>
</dbReference>
<dbReference type="EC" id="2.3.2.27" evidence="4"/>
<proteinExistence type="predicted"/>
<feature type="domain" description="Protein kinase" evidence="8">
    <location>
        <begin position="427"/>
        <end position="754"/>
    </location>
</feature>
<dbReference type="UniPathway" id="UPA00143"/>
<dbReference type="OrthoDB" id="10064100at2759"/>
<dbReference type="AlphaFoldDB" id="A0A2P5EGR0"/>
<evidence type="ECO:0000256" key="2">
    <source>
        <dbReference type="ARBA" id="ARBA00003861"/>
    </source>
</evidence>
<dbReference type="InterPro" id="IPR003613">
    <property type="entry name" value="Ubox_domain"/>
</dbReference>
<evidence type="ECO:0000259" key="8">
    <source>
        <dbReference type="PROSITE" id="PS50011"/>
    </source>
</evidence>
<dbReference type="GO" id="GO:0005524">
    <property type="term" value="F:ATP binding"/>
    <property type="evidence" value="ECO:0007669"/>
    <property type="project" value="InterPro"/>
</dbReference>
<dbReference type="InParanoid" id="A0A2P5EGR0"/>
<reference evidence="11" key="1">
    <citation type="submission" date="2016-06" db="EMBL/GenBank/DDBJ databases">
        <title>Parallel loss of symbiosis genes in relatives of nitrogen-fixing non-legume Parasponia.</title>
        <authorList>
            <person name="Van Velzen R."/>
            <person name="Holmer R."/>
            <person name="Bu F."/>
            <person name="Rutten L."/>
            <person name="Van Zeijl A."/>
            <person name="Liu W."/>
            <person name="Santuari L."/>
            <person name="Cao Q."/>
            <person name="Sharma T."/>
            <person name="Shen D."/>
            <person name="Roswanjaya Y."/>
            <person name="Wardhani T."/>
            <person name="Kalhor M.S."/>
            <person name="Jansen J."/>
            <person name="Van den Hoogen J."/>
            <person name="Gungor B."/>
            <person name="Hartog M."/>
            <person name="Hontelez J."/>
            <person name="Verver J."/>
            <person name="Yang W.-C."/>
            <person name="Schijlen E."/>
            <person name="Repin R."/>
            <person name="Schilthuizen M."/>
            <person name="Schranz E."/>
            <person name="Heidstra R."/>
            <person name="Miyata K."/>
            <person name="Fedorova E."/>
            <person name="Kohlen W."/>
            <person name="Bisseling T."/>
            <person name="Smit S."/>
            <person name="Geurts R."/>
        </authorList>
    </citation>
    <scope>NUCLEOTIDE SEQUENCE [LARGE SCALE GENOMIC DNA]</scope>
    <source>
        <strain evidence="11">cv. RG33-2</strain>
    </source>
</reference>
<dbReference type="CDD" id="cd16655">
    <property type="entry name" value="RING-Ubox_WDSUB1-like"/>
    <property type="match status" value="1"/>
</dbReference>
<dbReference type="GO" id="GO:0016567">
    <property type="term" value="P:protein ubiquitination"/>
    <property type="evidence" value="ECO:0007669"/>
    <property type="project" value="UniProtKB-UniPathway"/>
</dbReference>
<dbReference type="InterPro" id="IPR011009">
    <property type="entry name" value="Kinase-like_dom_sf"/>
</dbReference>
<dbReference type="EMBL" id="JXTC01000157">
    <property type="protein sequence ID" value="PON84733.1"/>
    <property type="molecule type" value="Genomic_DNA"/>
</dbReference>
<dbReference type="Proteomes" id="UP000237000">
    <property type="component" value="Unassembled WGS sequence"/>
</dbReference>
<dbReference type="SMART" id="SM00504">
    <property type="entry name" value="Ubox"/>
    <property type="match status" value="1"/>
</dbReference>
<dbReference type="InterPro" id="IPR000719">
    <property type="entry name" value="Prot_kinase_dom"/>
</dbReference>
<sequence>MDQEKAVYVALGNEQEEGFKTLRWILQKWKSQPISIIILHIDITKDIVKTFFGKMPASYVSDEMLEVIRKDEQESVEKLLSKYIAFCGSKVNVEVFKVEKYDKPIRELIMDLISGLHITNLVMGLTFMKSSSRRTRTAISGCFYVYQHKPEFCEFFIISGGKQIPIRDDKFSDLSPSPTNLDSPSSQNQWESYVEELENYFQHLLSLNLDEVVVDFEQDNDIPQNNSPMEAEMKKLKASNMGVADKSECIKTKIREINEKIKSKRNEAKANTERLAKAGRAIYLCNRRTQSLETLVAKEATNRWELKKDLDNTTELLNETITEVEESKNKLNSVVLELCSELSEKLRSSATAKSQGESELWELAVEREAMVGRIDELRRQRDVFRRRIEFYREQDQAVRVGERSTEFRCSLREFTAEEIRLATDNFSESLRLKSGGDWSSVYKGRINLQKVAIKMLTSANNALLPQEDFQSKMKFLGNIRHPHLMAMVGICSELNCIVFEYMHNGSLRDVLFSSSRNSTVGNQALLWHTRIHIAAQVCSGLCYLHLAQPKPIVHGHLTTSGILLDRNLVAKIGGFGLAQLHHESQVGLDVQAFGLLLLQLLTGRNWAGLIDEAMLINKVALVRVLDKTAGEWPLEVVEGLALLALRCLATNEGPTNLKVEILMEELEELRKKANGLLVDRRGSEIMNTDGLDENRLESYDVPIAFLCPIYQEVMKDPHVAADGFSYEVDAIESWLRMGKDTSPMTNLKLKHKFLTPNHSLRSLIQDWHTKRSIVPP</sequence>
<feature type="coiled-coil region" evidence="7">
    <location>
        <begin position="247"/>
        <end position="278"/>
    </location>
</feature>
<evidence type="ECO:0000256" key="7">
    <source>
        <dbReference type="SAM" id="Coils"/>
    </source>
</evidence>
<dbReference type="Gene3D" id="3.40.50.620">
    <property type="entry name" value="HUPs"/>
    <property type="match status" value="1"/>
</dbReference>
<protein>
    <recommendedName>
        <fullName evidence="4">RING-type E3 ubiquitin transferase</fullName>
        <ecNumber evidence="4">2.3.2.27</ecNumber>
    </recommendedName>
</protein>
<keyword evidence="11" id="KW-1185">Reference proteome</keyword>
<evidence type="ECO:0000256" key="6">
    <source>
        <dbReference type="ARBA" id="ARBA00022786"/>
    </source>
</evidence>
<keyword evidence="5" id="KW-0808">Transferase</keyword>
<evidence type="ECO:0000313" key="10">
    <source>
        <dbReference type="EMBL" id="PON84733.1"/>
    </source>
</evidence>
<dbReference type="InterPro" id="IPR051348">
    <property type="entry name" value="U-box_ubiquitin_ligases"/>
</dbReference>
<gene>
    <name evidence="10" type="ORF">TorRG33x02_194370</name>
</gene>
<dbReference type="Gene3D" id="3.30.200.20">
    <property type="entry name" value="Phosphorylase Kinase, domain 1"/>
    <property type="match status" value="1"/>
</dbReference>
<dbReference type="Pfam" id="PF07714">
    <property type="entry name" value="PK_Tyr_Ser-Thr"/>
    <property type="match status" value="1"/>
</dbReference>
<keyword evidence="10" id="KW-0418">Kinase</keyword>
<feature type="domain" description="U-box" evidence="9">
    <location>
        <begin position="700"/>
        <end position="774"/>
    </location>
</feature>
<dbReference type="GO" id="GO:0004672">
    <property type="term" value="F:protein kinase activity"/>
    <property type="evidence" value="ECO:0007669"/>
    <property type="project" value="InterPro"/>
</dbReference>
<comment type="caution">
    <text evidence="10">The sequence shown here is derived from an EMBL/GenBank/DDBJ whole genome shotgun (WGS) entry which is preliminary data.</text>
</comment>
<evidence type="ECO:0000256" key="5">
    <source>
        <dbReference type="ARBA" id="ARBA00022679"/>
    </source>
</evidence>
<accession>A0A2P5EGR0</accession>